<dbReference type="GO" id="GO:0005524">
    <property type="term" value="F:ATP binding"/>
    <property type="evidence" value="ECO:0007669"/>
    <property type="project" value="UniProtKB-UniRule"/>
</dbReference>
<feature type="compositionally biased region" description="Low complexity" evidence="26">
    <location>
        <begin position="280"/>
        <end position="293"/>
    </location>
</feature>
<evidence type="ECO:0000256" key="14">
    <source>
        <dbReference type="ARBA" id="ARBA00022776"/>
    </source>
</evidence>
<evidence type="ECO:0000313" key="29">
    <source>
        <dbReference type="Proteomes" id="UP000749559"/>
    </source>
</evidence>
<evidence type="ECO:0000256" key="3">
    <source>
        <dbReference type="ARBA" id="ARBA00004496"/>
    </source>
</evidence>
<dbReference type="AlphaFoldDB" id="A0A8S4NR68"/>
<evidence type="ECO:0000256" key="19">
    <source>
        <dbReference type="ARBA" id="ARBA00023306"/>
    </source>
</evidence>
<keyword evidence="18" id="KW-0966">Cell projection</keyword>
<sequence>MEMYDTIKVIGKGSYGEVWLTKHKKDKKNYVLKKMNLRDSSKRERKAAEQEAKLLSKLRHPNIVSYRDSFETEEGYLYIAMGFCEGGDLYNRLKEQKGTALEERQVVEWFVQIAMALQYMHERNILHRDLKTQNIFLTKSKIIKLGDLGIARVLENSSDMANTLIGTPYYMSPELFSNKPYNHKSDVWALGCCVYEMATLKHAFNAKDMNSLVYKILRGKMPTMPKQYSPELLNLIKIMLDQNPSKRPSVNKILRDPYIKKNIAIFLEGTKKSRRPSSAGKRPSSGGTRPSSGDSQKRITDINSSQDSIVSSSIEEVSADQRDLHTIDESPKSTGVEVKSSAAPPSRRKERPVPSGEDKQKLRKKKTDESDGHERHSKNLKVKSVDKPRPLPPRPNSGTPKKRPGSGRQSSESAYSSSSTSISSSQDNNSTPDSETPRVSSARARRREQKMRESTEETPRSSQVLERRRKSADVDQVDSHRGLLKPPKKDVVRSASDSRLPDNSKQSRVGLKPHPHRQPSVDGDDSSSDSSESSIEDDSKKKRYKPRVPPRGKVYQSNKKPPPVPTARVPTPGSDSDSRGDKEMNNFISLLDTTLRLNKDDDKSDDEVDEFDVPDRPKAPAPEPAIVRRASEPQFGISEATLSASGRLMDRINVLRRDCIRGLGVSKLKQAYDILDNIDEDEVEPKLVKLLGKDNFDMFAGKIWQLKFCEESAFGLN</sequence>
<organism evidence="28 29">
    <name type="scientific">Owenia fusiformis</name>
    <name type="common">Polychaete worm</name>
    <dbReference type="NCBI Taxonomy" id="6347"/>
    <lineage>
        <taxon>Eukaryota</taxon>
        <taxon>Metazoa</taxon>
        <taxon>Spiralia</taxon>
        <taxon>Lophotrochozoa</taxon>
        <taxon>Annelida</taxon>
        <taxon>Polychaeta</taxon>
        <taxon>Sedentaria</taxon>
        <taxon>Canalipalpata</taxon>
        <taxon>Sabellida</taxon>
        <taxon>Oweniida</taxon>
        <taxon>Oweniidae</taxon>
        <taxon>Owenia</taxon>
    </lineage>
</organism>
<evidence type="ECO:0000256" key="9">
    <source>
        <dbReference type="ARBA" id="ARBA00022553"/>
    </source>
</evidence>
<dbReference type="PROSITE" id="PS00108">
    <property type="entry name" value="PROTEIN_KINASE_ST"/>
    <property type="match status" value="1"/>
</dbReference>
<feature type="compositionally biased region" description="Low complexity" evidence="26">
    <location>
        <begin position="406"/>
        <end position="425"/>
    </location>
</feature>
<feature type="compositionally biased region" description="Basic and acidic residues" evidence="26">
    <location>
        <begin position="319"/>
        <end position="331"/>
    </location>
</feature>
<feature type="compositionally biased region" description="Basic and acidic residues" evidence="26">
    <location>
        <begin position="450"/>
        <end position="459"/>
    </location>
</feature>
<evidence type="ECO:0000256" key="20">
    <source>
        <dbReference type="ARBA" id="ARBA00047899"/>
    </source>
</evidence>
<feature type="compositionally biased region" description="Polar residues" evidence="26">
    <location>
        <begin position="495"/>
        <end position="507"/>
    </location>
</feature>
<dbReference type="GO" id="GO:0005929">
    <property type="term" value="C:cilium"/>
    <property type="evidence" value="ECO:0007669"/>
    <property type="project" value="UniProtKB-SubCell"/>
</dbReference>
<accession>A0A8S4NR68</accession>
<evidence type="ECO:0000256" key="11">
    <source>
        <dbReference type="ARBA" id="ARBA00022679"/>
    </source>
</evidence>
<feature type="region of interest" description="Disordered" evidence="26">
    <location>
        <begin position="598"/>
        <end position="622"/>
    </location>
</feature>
<reference evidence="28" key="1">
    <citation type="submission" date="2022-03" db="EMBL/GenBank/DDBJ databases">
        <authorList>
            <person name="Martin C."/>
        </authorList>
    </citation>
    <scope>NUCLEOTIDE SEQUENCE</scope>
</reference>
<dbReference type="PROSITE" id="PS50011">
    <property type="entry name" value="PROTEIN_KINASE_DOM"/>
    <property type="match status" value="1"/>
</dbReference>
<keyword evidence="7" id="KW-0963">Cytoplasm</keyword>
<evidence type="ECO:0000256" key="13">
    <source>
        <dbReference type="ARBA" id="ARBA00022741"/>
    </source>
</evidence>
<dbReference type="OrthoDB" id="248923at2759"/>
<evidence type="ECO:0000256" key="18">
    <source>
        <dbReference type="ARBA" id="ARBA00023273"/>
    </source>
</evidence>
<evidence type="ECO:0000256" key="21">
    <source>
        <dbReference type="ARBA" id="ARBA00048679"/>
    </source>
</evidence>
<keyword evidence="12" id="KW-0479">Metal-binding</keyword>
<evidence type="ECO:0000256" key="1">
    <source>
        <dbReference type="ARBA" id="ARBA00001936"/>
    </source>
</evidence>
<feature type="domain" description="Protein kinase" evidence="27">
    <location>
        <begin position="4"/>
        <end position="259"/>
    </location>
</feature>
<evidence type="ECO:0000256" key="17">
    <source>
        <dbReference type="ARBA" id="ARBA00022842"/>
    </source>
</evidence>
<dbReference type="PROSITE" id="PS00107">
    <property type="entry name" value="PROTEIN_KINASE_ATP"/>
    <property type="match status" value="1"/>
</dbReference>
<evidence type="ECO:0000256" key="6">
    <source>
        <dbReference type="ARBA" id="ARBA00022481"/>
    </source>
</evidence>
<evidence type="ECO:0000259" key="27">
    <source>
        <dbReference type="PROSITE" id="PS50011"/>
    </source>
</evidence>
<comment type="catalytic activity">
    <reaction evidence="20">
        <text>L-threonyl-[protein] + ATP = O-phospho-L-threonyl-[protein] + ADP + H(+)</text>
        <dbReference type="Rhea" id="RHEA:46608"/>
        <dbReference type="Rhea" id="RHEA-COMP:11060"/>
        <dbReference type="Rhea" id="RHEA-COMP:11605"/>
        <dbReference type="ChEBI" id="CHEBI:15378"/>
        <dbReference type="ChEBI" id="CHEBI:30013"/>
        <dbReference type="ChEBI" id="CHEBI:30616"/>
        <dbReference type="ChEBI" id="CHEBI:61977"/>
        <dbReference type="ChEBI" id="CHEBI:456216"/>
        <dbReference type="EC" id="2.7.11.1"/>
    </reaction>
</comment>
<dbReference type="PANTHER" id="PTHR44899">
    <property type="entry name" value="CAMK FAMILY PROTEIN KINASE"/>
    <property type="match status" value="1"/>
</dbReference>
<dbReference type="GO" id="GO:0004674">
    <property type="term" value="F:protein serine/threonine kinase activity"/>
    <property type="evidence" value="ECO:0007669"/>
    <property type="project" value="UniProtKB-KW"/>
</dbReference>
<feature type="compositionally biased region" description="Basic and acidic residues" evidence="26">
    <location>
        <begin position="356"/>
        <end position="374"/>
    </location>
</feature>
<dbReference type="FunFam" id="1.10.510.10:FF:000219">
    <property type="entry name" value="Putative serine/threonine-protein kinase Nek4"/>
    <property type="match status" value="1"/>
</dbReference>
<feature type="compositionally biased region" description="Basic and acidic residues" evidence="26">
    <location>
        <begin position="471"/>
        <end position="492"/>
    </location>
</feature>
<dbReference type="SUPFAM" id="SSF56112">
    <property type="entry name" value="Protein kinase-like (PK-like)"/>
    <property type="match status" value="1"/>
</dbReference>
<evidence type="ECO:0000256" key="23">
    <source>
        <dbReference type="ARBA" id="ARBA00080102"/>
    </source>
</evidence>
<keyword evidence="29" id="KW-1185">Reference proteome</keyword>
<dbReference type="Pfam" id="PF00069">
    <property type="entry name" value="Pkinase"/>
    <property type="match status" value="1"/>
</dbReference>
<evidence type="ECO:0000256" key="24">
    <source>
        <dbReference type="ARBA" id="ARBA00082679"/>
    </source>
</evidence>
<keyword evidence="13 25" id="KW-0547">Nucleotide-binding</keyword>
<dbReference type="GO" id="GO:0051301">
    <property type="term" value="P:cell division"/>
    <property type="evidence" value="ECO:0007669"/>
    <property type="project" value="UniProtKB-KW"/>
</dbReference>
<feature type="compositionally biased region" description="Basic residues" evidence="26">
    <location>
        <begin position="541"/>
        <end position="550"/>
    </location>
</feature>
<evidence type="ECO:0000256" key="12">
    <source>
        <dbReference type="ARBA" id="ARBA00022723"/>
    </source>
</evidence>
<comment type="similarity">
    <text evidence="4">Belongs to the protein kinase superfamily. NEK Ser/Thr protein kinase family. NIMA subfamily.</text>
</comment>
<keyword evidence="9" id="KW-0597">Phosphoprotein</keyword>
<proteinExistence type="inferred from homology"/>
<evidence type="ECO:0000256" key="16">
    <source>
        <dbReference type="ARBA" id="ARBA00022840"/>
    </source>
</evidence>
<keyword evidence="6" id="KW-0488">Methylation</keyword>
<comment type="caution">
    <text evidence="28">The sequence shown here is derived from an EMBL/GenBank/DDBJ whole genome shotgun (WGS) entry which is preliminary data.</text>
</comment>
<feature type="compositionally biased region" description="Low complexity" evidence="26">
    <location>
        <begin position="304"/>
        <end position="316"/>
    </location>
</feature>
<evidence type="ECO:0000256" key="7">
    <source>
        <dbReference type="ARBA" id="ARBA00022490"/>
    </source>
</evidence>
<evidence type="ECO:0000256" key="15">
    <source>
        <dbReference type="ARBA" id="ARBA00022777"/>
    </source>
</evidence>
<evidence type="ECO:0000256" key="22">
    <source>
        <dbReference type="ARBA" id="ARBA00067731"/>
    </source>
</evidence>
<keyword evidence="19" id="KW-0131">Cell cycle</keyword>
<dbReference type="InterPro" id="IPR011009">
    <property type="entry name" value="Kinase-like_dom_sf"/>
</dbReference>
<dbReference type="EMBL" id="CAIIXF020000005">
    <property type="protein sequence ID" value="CAH1783144.1"/>
    <property type="molecule type" value="Genomic_DNA"/>
</dbReference>
<evidence type="ECO:0000256" key="10">
    <source>
        <dbReference type="ARBA" id="ARBA00022618"/>
    </source>
</evidence>
<comment type="cofactor">
    <cofactor evidence="1">
        <name>Mn(2+)</name>
        <dbReference type="ChEBI" id="CHEBI:29035"/>
    </cofactor>
</comment>
<evidence type="ECO:0000256" key="4">
    <source>
        <dbReference type="ARBA" id="ARBA00010886"/>
    </source>
</evidence>
<dbReference type="InterPro" id="IPR017441">
    <property type="entry name" value="Protein_kinase_ATP_BS"/>
</dbReference>
<dbReference type="CDD" id="cd08223">
    <property type="entry name" value="STKc_Nek4"/>
    <property type="match status" value="1"/>
</dbReference>
<evidence type="ECO:0000256" key="5">
    <source>
        <dbReference type="ARBA" id="ARBA00012513"/>
    </source>
</evidence>
<dbReference type="Gene3D" id="1.10.510.10">
    <property type="entry name" value="Transferase(Phosphotransferase) domain 1"/>
    <property type="match status" value="1"/>
</dbReference>
<dbReference type="Proteomes" id="UP000749559">
    <property type="component" value="Unassembled WGS sequence"/>
</dbReference>
<keyword evidence="14" id="KW-0498">Mitosis</keyword>
<name>A0A8S4NR68_OWEFU</name>
<dbReference type="EC" id="2.7.11.1" evidence="5"/>
<evidence type="ECO:0000313" key="28">
    <source>
        <dbReference type="EMBL" id="CAH1783144.1"/>
    </source>
</evidence>
<dbReference type="InterPro" id="IPR000719">
    <property type="entry name" value="Prot_kinase_dom"/>
</dbReference>
<feature type="compositionally biased region" description="Polar residues" evidence="26">
    <location>
        <begin position="426"/>
        <end position="439"/>
    </location>
</feature>
<keyword evidence="17" id="KW-0460">Magnesium</keyword>
<dbReference type="SMART" id="SM00220">
    <property type="entry name" value="S_TKc"/>
    <property type="match status" value="1"/>
</dbReference>
<evidence type="ECO:0000256" key="25">
    <source>
        <dbReference type="PROSITE-ProRule" id="PRU10141"/>
    </source>
</evidence>
<evidence type="ECO:0000256" key="26">
    <source>
        <dbReference type="SAM" id="MobiDB-lite"/>
    </source>
</evidence>
<comment type="catalytic activity">
    <reaction evidence="21">
        <text>L-seryl-[protein] + ATP = O-phospho-L-seryl-[protein] + ADP + H(+)</text>
        <dbReference type="Rhea" id="RHEA:17989"/>
        <dbReference type="Rhea" id="RHEA-COMP:9863"/>
        <dbReference type="Rhea" id="RHEA-COMP:11604"/>
        <dbReference type="ChEBI" id="CHEBI:15378"/>
        <dbReference type="ChEBI" id="CHEBI:29999"/>
        <dbReference type="ChEBI" id="CHEBI:30616"/>
        <dbReference type="ChEBI" id="CHEBI:83421"/>
        <dbReference type="ChEBI" id="CHEBI:456216"/>
        <dbReference type="EC" id="2.7.11.1"/>
    </reaction>
</comment>
<feature type="binding site" evidence="25">
    <location>
        <position position="33"/>
    </location>
    <ligand>
        <name>ATP</name>
        <dbReference type="ChEBI" id="CHEBI:30616"/>
    </ligand>
</feature>
<dbReference type="FunFam" id="3.30.200.20:FF:000247">
    <property type="entry name" value="serine/threonine-protein kinase Nek4 isoform X1"/>
    <property type="match status" value="1"/>
</dbReference>
<comment type="subcellular location">
    <subcellularLocation>
        <location evidence="2">Cell projection</location>
        <location evidence="2">Cilium</location>
    </subcellularLocation>
    <subcellularLocation>
        <location evidence="3">Cytoplasm</location>
    </subcellularLocation>
</comment>
<dbReference type="GO" id="GO:0005737">
    <property type="term" value="C:cytoplasm"/>
    <property type="evidence" value="ECO:0007669"/>
    <property type="project" value="UniProtKB-SubCell"/>
</dbReference>
<dbReference type="InterPro" id="IPR008271">
    <property type="entry name" value="Ser/Thr_kinase_AS"/>
</dbReference>
<protein>
    <recommendedName>
        <fullName evidence="22">Serine/threonine-protein kinase Nek4</fullName>
        <ecNumber evidence="5">2.7.11.1</ecNumber>
    </recommendedName>
    <alternativeName>
        <fullName evidence="24">Never in mitosis A-related kinase 4</fullName>
    </alternativeName>
    <alternativeName>
        <fullName evidence="23">Serine/threonine-protein kinase 2</fullName>
    </alternativeName>
</protein>
<dbReference type="InterPro" id="IPR051131">
    <property type="entry name" value="NEK_Ser/Thr_kinase_NIMA"/>
</dbReference>
<dbReference type="GO" id="GO:0046872">
    <property type="term" value="F:metal ion binding"/>
    <property type="evidence" value="ECO:0007669"/>
    <property type="project" value="UniProtKB-KW"/>
</dbReference>
<keyword evidence="16 25" id="KW-0067">ATP-binding</keyword>
<keyword evidence="8" id="KW-0723">Serine/threonine-protein kinase</keyword>
<dbReference type="Gene3D" id="3.30.200.20">
    <property type="entry name" value="Phosphorylase Kinase, domain 1"/>
    <property type="match status" value="1"/>
</dbReference>
<feature type="compositionally biased region" description="Acidic residues" evidence="26">
    <location>
        <begin position="603"/>
        <end position="612"/>
    </location>
</feature>
<keyword evidence="15" id="KW-0418">Kinase</keyword>
<keyword evidence="10" id="KW-0132">Cell division</keyword>
<evidence type="ECO:0000256" key="8">
    <source>
        <dbReference type="ARBA" id="ARBA00022527"/>
    </source>
</evidence>
<feature type="region of interest" description="Disordered" evidence="26">
    <location>
        <begin position="270"/>
        <end position="583"/>
    </location>
</feature>
<dbReference type="PANTHER" id="PTHR44899:SF7">
    <property type="entry name" value="NIMA-RELATED KINASE"/>
    <property type="match status" value="1"/>
</dbReference>
<gene>
    <name evidence="28" type="ORF">OFUS_LOCUS9510</name>
</gene>
<evidence type="ECO:0000256" key="2">
    <source>
        <dbReference type="ARBA" id="ARBA00004138"/>
    </source>
</evidence>
<keyword evidence="11" id="KW-0808">Transferase</keyword>